<reference evidence="1" key="1">
    <citation type="submission" date="2023-07" db="EMBL/GenBank/DDBJ databases">
        <title>draft genome sequence of fig (Ficus carica).</title>
        <authorList>
            <person name="Takahashi T."/>
            <person name="Nishimura K."/>
        </authorList>
    </citation>
    <scope>NUCLEOTIDE SEQUENCE</scope>
</reference>
<proteinExistence type="predicted"/>
<accession>A0AA87ZZZ4</accession>
<evidence type="ECO:0000313" key="1">
    <source>
        <dbReference type="EMBL" id="GMN43219.1"/>
    </source>
</evidence>
<protein>
    <submittedName>
        <fullName evidence="1">Uncharacterized protein</fullName>
    </submittedName>
</protein>
<dbReference type="Proteomes" id="UP001187192">
    <property type="component" value="Unassembled WGS sequence"/>
</dbReference>
<evidence type="ECO:0000313" key="2">
    <source>
        <dbReference type="Proteomes" id="UP001187192"/>
    </source>
</evidence>
<comment type="caution">
    <text evidence="1">The sequence shown here is derived from an EMBL/GenBank/DDBJ whole genome shotgun (WGS) entry which is preliminary data.</text>
</comment>
<keyword evidence="2" id="KW-1185">Reference proteome</keyword>
<organism evidence="1 2">
    <name type="scientific">Ficus carica</name>
    <name type="common">Common fig</name>
    <dbReference type="NCBI Taxonomy" id="3494"/>
    <lineage>
        <taxon>Eukaryota</taxon>
        <taxon>Viridiplantae</taxon>
        <taxon>Streptophyta</taxon>
        <taxon>Embryophyta</taxon>
        <taxon>Tracheophyta</taxon>
        <taxon>Spermatophyta</taxon>
        <taxon>Magnoliopsida</taxon>
        <taxon>eudicotyledons</taxon>
        <taxon>Gunneridae</taxon>
        <taxon>Pentapetalae</taxon>
        <taxon>rosids</taxon>
        <taxon>fabids</taxon>
        <taxon>Rosales</taxon>
        <taxon>Moraceae</taxon>
        <taxon>Ficeae</taxon>
        <taxon>Ficus</taxon>
    </lineage>
</organism>
<dbReference type="AlphaFoldDB" id="A0AA87ZZZ4"/>
<dbReference type="EMBL" id="BTGU01000016">
    <property type="protein sequence ID" value="GMN43219.1"/>
    <property type="molecule type" value="Genomic_DNA"/>
</dbReference>
<gene>
    <name evidence="1" type="ORF">TIFTF001_012422</name>
</gene>
<sequence>MSIMAAELVDGAVLSASLQYLQFPFAEARSGKSNSNYGDEKCEMIDIFETLEFIMVDLNLVEAAE</sequence>
<name>A0AA87ZZZ4_FICCA</name>